<dbReference type="EMBL" id="CP108195">
    <property type="protein sequence ID" value="WTS18501.1"/>
    <property type="molecule type" value="Genomic_DNA"/>
</dbReference>
<accession>A0AAU1UMM8</accession>
<proteinExistence type="predicted"/>
<feature type="region of interest" description="Disordered" evidence="1">
    <location>
        <begin position="1"/>
        <end position="25"/>
    </location>
</feature>
<evidence type="ECO:0000313" key="2">
    <source>
        <dbReference type="EMBL" id="WTS09672.1"/>
    </source>
</evidence>
<evidence type="ECO:0000256" key="1">
    <source>
        <dbReference type="SAM" id="MobiDB-lite"/>
    </source>
</evidence>
<sequence length="111" mass="12267">MTSSKIDEPYMHRRQPGADVADARPSPATLHLRDLGSPVPRAAVARTPTEQAGDADVRYKAERTAPAFDDIVDSTAVRRHPGEPSRAVTRSIEVRLPELEVEPDLERASWK</sequence>
<evidence type="ECO:0000313" key="3">
    <source>
        <dbReference type="EMBL" id="WTS18501.1"/>
    </source>
</evidence>
<protein>
    <submittedName>
        <fullName evidence="3">Uncharacterized protein</fullName>
    </submittedName>
</protein>
<feature type="compositionally biased region" description="Basic and acidic residues" evidence="1">
    <location>
        <begin position="1"/>
        <end position="11"/>
    </location>
</feature>
<dbReference type="AlphaFoldDB" id="A0AAU1UMM8"/>
<gene>
    <name evidence="2" type="ORF">OHU69_00010</name>
    <name evidence="3" type="ORF">OHU69_50660</name>
</gene>
<organism evidence="3">
    <name type="scientific">Streptomyces sp. NBC_00119</name>
    <dbReference type="NCBI Taxonomy" id="2975659"/>
    <lineage>
        <taxon>Bacteria</taxon>
        <taxon>Bacillati</taxon>
        <taxon>Actinomycetota</taxon>
        <taxon>Actinomycetes</taxon>
        <taxon>Kitasatosporales</taxon>
        <taxon>Streptomycetaceae</taxon>
        <taxon>Streptomyces</taxon>
    </lineage>
</organism>
<reference evidence="3" key="1">
    <citation type="submission" date="2022-10" db="EMBL/GenBank/DDBJ databases">
        <title>The complete genomes of actinobacterial strains from the NBC collection.</title>
        <authorList>
            <person name="Joergensen T.S."/>
            <person name="Alvarez Arevalo M."/>
            <person name="Sterndorff E.B."/>
            <person name="Faurdal D."/>
            <person name="Vuksanovic O."/>
            <person name="Mourched A.-S."/>
            <person name="Charusanti P."/>
            <person name="Shaw S."/>
            <person name="Blin K."/>
            <person name="Weber T."/>
        </authorList>
    </citation>
    <scope>NUCLEOTIDE SEQUENCE</scope>
    <source>
        <strain evidence="3">NBC_00119</strain>
    </source>
</reference>
<name>A0AAU1UMM8_9ACTN</name>
<dbReference type="EMBL" id="CP108195">
    <property type="protein sequence ID" value="WTS09672.1"/>
    <property type="molecule type" value="Genomic_DNA"/>
</dbReference>